<dbReference type="InterPro" id="IPR013320">
    <property type="entry name" value="ConA-like_dom_sf"/>
</dbReference>
<name>A0A0G4E8N0_VITBC</name>
<keyword evidence="3" id="KW-1185">Reference proteome</keyword>
<sequence length="963" mass="106908">MLHDGSYLYEPSGGGGHRRRHDDLSPSDGLSGSAGRRGRSGMGSRHRDEHGPYGYSRETMVSSGHRGGGREDDRGGMRDRHDRYRTVRGTHTRVRYCHDAPAGERHMAILDNLQLALSAEGEQKLERYDSDNYAESTRVTRRLKWLVLKLYDCWRMEDPIAVANADYTPATTYVSEIDTLLRNYGRAVRDADFQYYTDILTVVETEIRRFKSQYRTSRQSLSSAARSPPPPHPPRRTTPTHDPAFRSRNPTHTRVREPPDDEHPRSLHRNRTPMDENQFADWNDNESTRSRTHMVHDYHFPDHHQQHDTHDRQPRLERGGDRDRRRERLSESRGAPLGSRRISGGHRMEELADRRPEDEVNRHRRVAHRHLGHGDEDEDDDGAGTVISSRFDDRRSEVSHRLGGGRPSGWVRQMGSVAEREEGAGEEGIGYGGHGHGGGGVFVGGGYGGGGAVEMSPPSIVQEPSAEPSVLLSRRAPGSPVPSAHTEEAINGGWPTSLDGPPVRVGLDMLDDTPNEFPLYQDEQRHTNTNTHTEHTQHNTEAAEYESRCAASDYVPPSGPAPAAAAAAGGQSAHDDGSTRGRTRQWSIRETDLWPHQDPQAQVATINEDINGMQRGEKAAEPLTGTPACAGKQPDPRVHSCFGTACCRPDNDLTPCCELRVDSRAAAESSDPHTWLYRFDGCPAMPPDIKKKVLCLGQTRIVIGPTAPVNGPPLVRHATAVLQSHAHDIVALDPPVPLGEAWTIAVFIKPPLGDPPAESRRTTPPWRTLVRGCDPLPNGANINGDHQILFKRRPGSFTLGCYLNNKQAAEQHARQCSARSHCRACQKLLDGSENAYGPPKKGRQPPLEFFFKMSGNADMFNDFQGWHALVVVGEGGRQRYYVDGQLVGSTCVQSKTYAFTIGNYIKGGQALCAPIASFRIWHRALSVPDIRRVSNFHWTYTPPTPQEPEPSPTYTPQQTDMPI</sequence>
<feature type="compositionally biased region" description="Basic and acidic residues" evidence="1">
    <location>
        <begin position="254"/>
        <end position="265"/>
    </location>
</feature>
<accession>A0A0G4E8N0</accession>
<feature type="compositionally biased region" description="Pro residues" evidence="1">
    <location>
        <begin position="942"/>
        <end position="953"/>
    </location>
</feature>
<feature type="region of interest" description="Disordered" evidence="1">
    <location>
        <begin position="472"/>
        <end position="500"/>
    </location>
</feature>
<dbReference type="Proteomes" id="UP000041254">
    <property type="component" value="Unassembled WGS sequence"/>
</dbReference>
<feature type="compositionally biased region" description="Basic and acidic residues" evidence="1">
    <location>
        <begin position="68"/>
        <end position="81"/>
    </location>
</feature>
<feature type="compositionally biased region" description="Low complexity" evidence="1">
    <location>
        <begin position="561"/>
        <end position="572"/>
    </location>
</feature>
<dbReference type="Pfam" id="PF13385">
    <property type="entry name" value="Laminin_G_3"/>
    <property type="match status" value="1"/>
</dbReference>
<feature type="compositionally biased region" description="Basic and acidic residues" evidence="1">
    <location>
        <begin position="346"/>
        <end position="361"/>
    </location>
</feature>
<feature type="compositionally biased region" description="Low complexity" evidence="1">
    <location>
        <begin position="954"/>
        <end position="963"/>
    </location>
</feature>
<gene>
    <name evidence="2" type="ORF">Vbra_10869</name>
</gene>
<dbReference type="InParanoid" id="A0A0G4E8N0"/>
<organism evidence="2 3">
    <name type="scientific">Vitrella brassicaformis (strain CCMP3155)</name>
    <dbReference type="NCBI Taxonomy" id="1169540"/>
    <lineage>
        <taxon>Eukaryota</taxon>
        <taxon>Sar</taxon>
        <taxon>Alveolata</taxon>
        <taxon>Colpodellida</taxon>
        <taxon>Vitrellaceae</taxon>
        <taxon>Vitrella</taxon>
    </lineage>
</organism>
<dbReference type="EMBL" id="CDMY01000013">
    <property type="protein sequence ID" value="CEL91717.1"/>
    <property type="molecule type" value="Genomic_DNA"/>
</dbReference>
<feature type="compositionally biased region" description="Basic and acidic residues" evidence="1">
    <location>
        <begin position="529"/>
        <end position="538"/>
    </location>
</feature>
<proteinExistence type="predicted"/>
<dbReference type="SUPFAM" id="SSF49899">
    <property type="entry name" value="Concanavalin A-like lectins/glucanases"/>
    <property type="match status" value="1"/>
</dbReference>
<evidence type="ECO:0000313" key="3">
    <source>
        <dbReference type="Proteomes" id="UP000041254"/>
    </source>
</evidence>
<dbReference type="AlphaFoldDB" id="A0A0G4E8N0"/>
<feature type="region of interest" description="Disordered" evidence="1">
    <location>
        <begin position="529"/>
        <end position="584"/>
    </location>
</feature>
<feature type="region of interest" description="Disordered" evidence="1">
    <location>
        <begin position="301"/>
        <end position="411"/>
    </location>
</feature>
<dbReference type="Gene3D" id="2.60.120.200">
    <property type="match status" value="1"/>
</dbReference>
<feature type="region of interest" description="Disordered" evidence="1">
    <location>
        <begin position="214"/>
        <end position="285"/>
    </location>
</feature>
<reference evidence="2 3" key="1">
    <citation type="submission" date="2014-11" db="EMBL/GenBank/DDBJ databases">
        <authorList>
            <person name="Zhu J."/>
            <person name="Qi W."/>
            <person name="Song R."/>
        </authorList>
    </citation>
    <scope>NUCLEOTIDE SEQUENCE [LARGE SCALE GENOMIC DNA]</scope>
</reference>
<feature type="region of interest" description="Disordered" evidence="1">
    <location>
        <begin position="10"/>
        <end position="81"/>
    </location>
</feature>
<protein>
    <submittedName>
        <fullName evidence="2">Uncharacterized protein</fullName>
    </submittedName>
</protein>
<evidence type="ECO:0000256" key="1">
    <source>
        <dbReference type="SAM" id="MobiDB-lite"/>
    </source>
</evidence>
<evidence type="ECO:0000313" key="2">
    <source>
        <dbReference type="EMBL" id="CEL91717.1"/>
    </source>
</evidence>
<feature type="compositionally biased region" description="Basic and acidic residues" evidence="1">
    <location>
        <begin position="301"/>
        <end position="331"/>
    </location>
</feature>
<feature type="compositionally biased region" description="Basic and acidic residues" evidence="1">
    <location>
        <begin position="390"/>
        <end position="400"/>
    </location>
</feature>
<feature type="compositionally biased region" description="Basic residues" evidence="1">
    <location>
        <begin position="362"/>
        <end position="371"/>
    </location>
</feature>
<feature type="region of interest" description="Disordered" evidence="1">
    <location>
        <begin position="940"/>
        <end position="963"/>
    </location>
</feature>
<dbReference type="VEuPathDB" id="CryptoDB:Vbra_10869"/>